<dbReference type="SUPFAM" id="SSF55874">
    <property type="entry name" value="ATPase domain of HSP90 chaperone/DNA topoisomerase II/histidine kinase"/>
    <property type="match status" value="1"/>
</dbReference>
<evidence type="ECO:0000259" key="5">
    <source>
        <dbReference type="PROSITE" id="PS50109"/>
    </source>
</evidence>
<dbReference type="CDD" id="cd19920">
    <property type="entry name" value="REC_PA4781-like"/>
    <property type="match status" value="1"/>
</dbReference>
<dbReference type="InterPro" id="IPR036890">
    <property type="entry name" value="HATPase_C_sf"/>
</dbReference>
<dbReference type="CDD" id="cd00082">
    <property type="entry name" value="HisKA"/>
    <property type="match status" value="1"/>
</dbReference>
<dbReference type="AlphaFoldDB" id="A0A399D204"/>
<dbReference type="InterPro" id="IPR005467">
    <property type="entry name" value="His_kinase_dom"/>
</dbReference>
<dbReference type="SMART" id="SM00387">
    <property type="entry name" value="HATPase_c"/>
    <property type="match status" value="1"/>
</dbReference>
<dbReference type="Gene3D" id="3.30.565.10">
    <property type="entry name" value="Histidine kinase-like ATPase, C-terminal domain"/>
    <property type="match status" value="1"/>
</dbReference>
<dbReference type="PROSITE" id="PS50109">
    <property type="entry name" value="HIS_KIN"/>
    <property type="match status" value="1"/>
</dbReference>
<dbReference type="InterPro" id="IPR003594">
    <property type="entry name" value="HATPase_dom"/>
</dbReference>
<proteinExistence type="predicted"/>
<dbReference type="SUPFAM" id="SSF47384">
    <property type="entry name" value="Homodimeric domain of signal transducing histidine kinase"/>
    <property type="match status" value="1"/>
</dbReference>
<feature type="domain" description="Response regulatory" evidence="6">
    <location>
        <begin position="14"/>
        <end position="130"/>
    </location>
</feature>
<dbReference type="InterPro" id="IPR001789">
    <property type="entry name" value="Sig_transdc_resp-reg_receiver"/>
</dbReference>
<dbReference type="EC" id="2.7.13.3" evidence="2"/>
<dbReference type="GO" id="GO:0000155">
    <property type="term" value="F:phosphorelay sensor kinase activity"/>
    <property type="evidence" value="ECO:0007669"/>
    <property type="project" value="InterPro"/>
</dbReference>
<keyword evidence="7" id="KW-0808">Transferase</keyword>
<dbReference type="Gene3D" id="3.40.50.2300">
    <property type="match status" value="1"/>
</dbReference>
<reference evidence="7 8" key="1">
    <citation type="journal article" date="2015" name="Int. J. Syst. Evol. Microbiol.">
        <title>Mariniphaga sediminis sp. nov., isolated from coastal sediment.</title>
        <authorList>
            <person name="Wang F.Q."/>
            <person name="Shen Q.Y."/>
            <person name="Chen G.J."/>
            <person name="Du Z.J."/>
        </authorList>
    </citation>
    <scope>NUCLEOTIDE SEQUENCE [LARGE SCALE GENOMIC DNA]</scope>
    <source>
        <strain evidence="7 8">SY21</strain>
    </source>
</reference>
<keyword evidence="8" id="KW-1185">Reference proteome</keyword>
<dbReference type="RefSeq" id="WP_119349448.1">
    <property type="nucleotide sequence ID" value="NZ_QWET01000005.1"/>
</dbReference>
<protein>
    <recommendedName>
        <fullName evidence="2">histidine kinase</fullName>
        <ecNumber evidence="2">2.7.13.3</ecNumber>
    </recommendedName>
</protein>
<sequence length="369" mass="41101">MQKKEQLRRPKKPVILIVDDVAKNIQVLGTLLSKFDCELAVAMNGQQALNTIDRIKPDLILLDIMMPVMDGFEVCHRLKSAKETKNIPVIFLSAKSETEDIIKGFELGAIDYITKPFIGSELLARVKTHLSLKRIKEDLQEEITTKNKFFSIISHDLRDSFGIILSFTKLLQHNSLSKAEADEMLTNIANTTENTMELLENLLHWARSQTCGINMDPAQLQIQDMAEEIMRTTKDLAVKKDITLTSLVDSETVFADKNMALLIIRNLVSNAIKFTPRGGQVTLNSEEQKHAVKIAVTDTGIGMASDKTEKLFHIDTKVSTPGTENEQGNGLGLILCKEFAECNGGEIGIDSSPDKGTTVWFTLPKPEEM</sequence>
<evidence type="ECO:0000259" key="6">
    <source>
        <dbReference type="PROSITE" id="PS50110"/>
    </source>
</evidence>
<evidence type="ECO:0000256" key="3">
    <source>
        <dbReference type="ARBA" id="ARBA00022553"/>
    </source>
</evidence>
<dbReference type="Pfam" id="PF02518">
    <property type="entry name" value="HATPase_c"/>
    <property type="match status" value="1"/>
</dbReference>
<gene>
    <name evidence="7" type="ORF">D1164_08025</name>
</gene>
<dbReference type="InterPro" id="IPR036097">
    <property type="entry name" value="HisK_dim/P_sf"/>
</dbReference>
<dbReference type="PANTHER" id="PTHR43547:SF2">
    <property type="entry name" value="HYBRID SIGNAL TRANSDUCTION HISTIDINE KINASE C"/>
    <property type="match status" value="1"/>
</dbReference>
<evidence type="ECO:0000256" key="4">
    <source>
        <dbReference type="PROSITE-ProRule" id="PRU00169"/>
    </source>
</evidence>
<dbReference type="EMBL" id="QWET01000005">
    <property type="protein sequence ID" value="RIH65607.1"/>
    <property type="molecule type" value="Genomic_DNA"/>
</dbReference>
<evidence type="ECO:0000313" key="7">
    <source>
        <dbReference type="EMBL" id="RIH65607.1"/>
    </source>
</evidence>
<dbReference type="Pfam" id="PF00072">
    <property type="entry name" value="Response_reg"/>
    <property type="match status" value="1"/>
</dbReference>
<keyword evidence="3 4" id="KW-0597">Phosphoprotein</keyword>
<evidence type="ECO:0000256" key="1">
    <source>
        <dbReference type="ARBA" id="ARBA00000085"/>
    </source>
</evidence>
<dbReference type="PROSITE" id="PS50110">
    <property type="entry name" value="RESPONSE_REGULATORY"/>
    <property type="match status" value="1"/>
</dbReference>
<evidence type="ECO:0000256" key="2">
    <source>
        <dbReference type="ARBA" id="ARBA00012438"/>
    </source>
</evidence>
<name>A0A399D204_9BACT</name>
<dbReference type="SUPFAM" id="SSF52172">
    <property type="entry name" value="CheY-like"/>
    <property type="match status" value="1"/>
</dbReference>
<dbReference type="Gene3D" id="1.10.287.130">
    <property type="match status" value="1"/>
</dbReference>
<feature type="modified residue" description="4-aspartylphosphate" evidence="4">
    <location>
        <position position="63"/>
    </location>
</feature>
<feature type="domain" description="Histidine kinase" evidence="5">
    <location>
        <begin position="152"/>
        <end position="367"/>
    </location>
</feature>
<accession>A0A399D204</accession>
<dbReference type="InterPro" id="IPR011006">
    <property type="entry name" value="CheY-like_superfamily"/>
</dbReference>
<organism evidence="7 8">
    <name type="scientific">Mariniphaga sediminis</name>
    <dbReference type="NCBI Taxonomy" id="1628158"/>
    <lineage>
        <taxon>Bacteria</taxon>
        <taxon>Pseudomonadati</taxon>
        <taxon>Bacteroidota</taxon>
        <taxon>Bacteroidia</taxon>
        <taxon>Marinilabiliales</taxon>
        <taxon>Prolixibacteraceae</taxon>
        <taxon>Mariniphaga</taxon>
    </lineage>
</organism>
<dbReference type="Proteomes" id="UP000266441">
    <property type="component" value="Unassembled WGS sequence"/>
</dbReference>
<comment type="caution">
    <text evidence="7">The sequence shown here is derived from an EMBL/GenBank/DDBJ whole genome shotgun (WGS) entry which is preliminary data.</text>
</comment>
<dbReference type="PRINTS" id="PR00344">
    <property type="entry name" value="BCTRLSENSOR"/>
</dbReference>
<dbReference type="OrthoDB" id="9781208at2"/>
<evidence type="ECO:0000313" key="8">
    <source>
        <dbReference type="Proteomes" id="UP000266441"/>
    </source>
</evidence>
<dbReference type="InterPro" id="IPR004358">
    <property type="entry name" value="Sig_transdc_His_kin-like_C"/>
</dbReference>
<dbReference type="SMART" id="SM00388">
    <property type="entry name" value="HisKA"/>
    <property type="match status" value="1"/>
</dbReference>
<dbReference type="PANTHER" id="PTHR43547">
    <property type="entry name" value="TWO-COMPONENT HISTIDINE KINASE"/>
    <property type="match status" value="1"/>
</dbReference>
<keyword evidence="7" id="KW-0418">Kinase</keyword>
<dbReference type="InterPro" id="IPR003661">
    <property type="entry name" value="HisK_dim/P_dom"/>
</dbReference>
<dbReference type="Pfam" id="PF00512">
    <property type="entry name" value="HisKA"/>
    <property type="match status" value="1"/>
</dbReference>
<comment type="catalytic activity">
    <reaction evidence="1">
        <text>ATP + protein L-histidine = ADP + protein N-phospho-L-histidine.</text>
        <dbReference type="EC" id="2.7.13.3"/>
    </reaction>
</comment>
<dbReference type="SMART" id="SM00448">
    <property type="entry name" value="REC"/>
    <property type="match status" value="1"/>
</dbReference>